<evidence type="ECO:0000313" key="2">
    <source>
        <dbReference type="Proteomes" id="UP000008144"/>
    </source>
</evidence>
<reference evidence="1" key="3">
    <citation type="submission" date="2025-08" db="UniProtKB">
        <authorList>
            <consortium name="Ensembl"/>
        </authorList>
    </citation>
    <scope>IDENTIFICATION</scope>
</reference>
<evidence type="ECO:0000313" key="1">
    <source>
        <dbReference type="Ensembl" id="ENSCINP00000035365.1"/>
    </source>
</evidence>
<dbReference type="HOGENOM" id="CLU_3279194_0_0_1"/>
<dbReference type="Ensembl" id="ENSCINT00000035548.1">
    <property type="protein sequence ID" value="ENSCINP00000035365.1"/>
    <property type="gene ID" value="ENSCING00000019328.1"/>
</dbReference>
<reference evidence="2" key="1">
    <citation type="journal article" date="2002" name="Science">
        <title>The draft genome of Ciona intestinalis: insights into chordate and vertebrate origins.</title>
        <authorList>
            <person name="Dehal P."/>
            <person name="Satou Y."/>
            <person name="Campbell R.K."/>
            <person name="Chapman J."/>
            <person name="Degnan B."/>
            <person name="De Tomaso A."/>
            <person name="Davidson B."/>
            <person name="Di Gregorio A."/>
            <person name="Gelpke M."/>
            <person name="Goodstein D.M."/>
            <person name="Harafuji N."/>
            <person name="Hastings K.E."/>
            <person name="Ho I."/>
            <person name="Hotta K."/>
            <person name="Huang W."/>
            <person name="Kawashima T."/>
            <person name="Lemaire P."/>
            <person name="Martinez D."/>
            <person name="Meinertzhagen I.A."/>
            <person name="Necula S."/>
            <person name="Nonaka M."/>
            <person name="Putnam N."/>
            <person name="Rash S."/>
            <person name="Saiga H."/>
            <person name="Satake M."/>
            <person name="Terry A."/>
            <person name="Yamada L."/>
            <person name="Wang H.G."/>
            <person name="Awazu S."/>
            <person name="Azumi K."/>
            <person name="Boore J."/>
            <person name="Branno M."/>
            <person name="Chin-Bow S."/>
            <person name="DeSantis R."/>
            <person name="Doyle S."/>
            <person name="Francino P."/>
            <person name="Keys D.N."/>
            <person name="Haga S."/>
            <person name="Hayashi H."/>
            <person name="Hino K."/>
            <person name="Imai K.S."/>
            <person name="Inaba K."/>
            <person name="Kano S."/>
            <person name="Kobayashi K."/>
            <person name="Kobayashi M."/>
            <person name="Lee B.I."/>
            <person name="Makabe K.W."/>
            <person name="Manohar C."/>
            <person name="Matassi G."/>
            <person name="Medina M."/>
            <person name="Mochizuki Y."/>
            <person name="Mount S."/>
            <person name="Morishita T."/>
            <person name="Miura S."/>
            <person name="Nakayama A."/>
            <person name="Nishizaka S."/>
            <person name="Nomoto H."/>
            <person name="Ohta F."/>
            <person name="Oishi K."/>
            <person name="Rigoutsos I."/>
            <person name="Sano M."/>
            <person name="Sasaki A."/>
            <person name="Sasakura Y."/>
            <person name="Shoguchi E."/>
            <person name="Shin-i T."/>
            <person name="Spagnuolo A."/>
            <person name="Stainier D."/>
            <person name="Suzuki M.M."/>
            <person name="Tassy O."/>
            <person name="Takatori N."/>
            <person name="Tokuoka M."/>
            <person name="Yagi K."/>
            <person name="Yoshizaki F."/>
            <person name="Wada S."/>
            <person name="Zhang C."/>
            <person name="Hyatt P.D."/>
            <person name="Larimer F."/>
            <person name="Detter C."/>
            <person name="Doggett N."/>
            <person name="Glavina T."/>
            <person name="Hawkins T."/>
            <person name="Richardson P."/>
            <person name="Lucas S."/>
            <person name="Kohara Y."/>
            <person name="Levine M."/>
            <person name="Satoh N."/>
            <person name="Rokhsar D.S."/>
        </authorList>
    </citation>
    <scope>NUCLEOTIDE SEQUENCE [LARGE SCALE GENOMIC DNA]</scope>
</reference>
<dbReference type="AlphaFoldDB" id="H2Y0D1"/>
<protein>
    <submittedName>
        <fullName evidence="1">Uncharacterized protein</fullName>
    </submittedName>
</protein>
<reference evidence="1" key="4">
    <citation type="submission" date="2025-09" db="UniProtKB">
        <authorList>
            <consortium name="Ensembl"/>
        </authorList>
    </citation>
    <scope>IDENTIFICATION</scope>
</reference>
<accession>H2Y0D1</accession>
<sequence>MIRVSRDYVLKVSRLLTTHYIYPICETQFLIQNHNVNIMLL</sequence>
<keyword evidence="2" id="KW-1185">Reference proteome</keyword>
<reference evidence="1" key="2">
    <citation type="journal article" date="2008" name="Genome Biol.">
        <title>Improved genome assembly and evidence-based global gene model set for the chordate Ciona intestinalis: new insight into intron and operon populations.</title>
        <authorList>
            <person name="Satou Y."/>
            <person name="Mineta K."/>
            <person name="Ogasawara M."/>
            <person name="Sasakura Y."/>
            <person name="Shoguchi E."/>
            <person name="Ueno K."/>
            <person name="Yamada L."/>
            <person name="Matsumoto J."/>
            <person name="Wasserscheid J."/>
            <person name="Dewar K."/>
            <person name="Wiley G.B."/>
            <person name="Macmil S.L."/>
            <person name="Roe B.A."/>
            <person name="Zeller R.W."/>
            <person name="Hastings K.E."/>
            <person name="Lemaire P."/>
            <person name="Lindquist E."/>
            <person name="Endo T."/>
            <person name="Hotta K."/>
            <person name="Inaba K."/>
        </authorList>
    </citation>
    <scope>NUCLEOTIDE SEQUENCE [LARGE SCALE GENOMIC DNA]</scope>
    <source>
        <strain evidence="1">wild type</strain>
    </source>
</reference>
<dbReference type="InParanoid" id="H2Y0D1"/>
<dbReference type="EMBL" id="EAAA01001382">
    <property type="status" value="NOT_ANNOTATED_CDS"/>
    <property type="molecule type" value="Genomic_DNA"/>
</dbReference>
<proteinExistence type="predicted"/>
<name>H2Y0D1_CIOIN</name>
<dbReference type="Proteomes" id="UP000008144">
    <property type="component" value="Chromosome 2"/>
</dbReference>
<organism evidence="1 2">
    <name type="scientific">Ciona intestinalis</name>
    <name type="common">Transparent sea squirt</name>
    <name type="synonym">Ascidia intestinalis</name>
    <dbReference type="NCBI Taxonomy" id="7719"/>
    <lineage>
        <taxon>Eukaryota</taxon>
        <taxon>Metazoa</taxon>
        <taxon>Chordata</taxon>
        <taxon>Tunicata</taxon>
        <taxon>Ascidiacea</taxon>
        <taxon>Phlebobranchia</taxon>
        <taxon>Cionidae</taxon>
        <taxon>Ciona</taxon>
    </lineage>
</organism>